<evidence type="ECO:0000259" key="4">
    <source>
        <dbReference type="Pfam" id="PF00171"/>
    </source>
</evidence>
<feature type="domain" description="Aldehyde dehydrogenase" evidence="4">
    <location>
        <begin position="2"/>
        <end position="451"/>
    </location>
</feature>
<dbReference type="InterPro" id="IPR015590">
    <property type="entry name" value="Aldehyde_DH_dom"/>
</dbReference>
<evidence type="ECO:0000313" key="5">
    <source>
        <dbReference type="EMBL" id="MDR7096981.1"/>
    </source>
</evidence>
<dbReference type="PROSITE" id="PS00070">
    <property type="entry name" value="ALDEHYDE_DEHYDR_CYS"/>
    <property type="match status" value="1"/>
</dbReference>
<dbReference type="InterPro" id="IPR044148">
    <property type="entry name" value="ALDH_GabD1-like"/>
</dbReference>
<dbReference type="EC" id="1.2.1.79" evidence="5"/>
<evidence type="ECO:0000256" key="2">
    <source>
        <dbReference type="ARBA" id="ARBA00022857"/>
    </source>
</evidence>
<name>A0ABU1VHM0_9BURK</name>
<dbReference type="PANTHER" id="PTHR43217:SF1">
    <property type="entry name" value="SUCCINATE SEMIALDEHYDE DEHYDROGENASE [NAD(P)+] SAD"/>
    <property type="match status" value="1"/>
</dbReference>
<dbReference type="EC" id="1.2.1.20" evidence="5"/>
<dbReference type="InterPro" id="IPR047110">
    <property type="entry name" value="GABD/Sad-like"/>
</dbReference>
<dbReference type="SUPFAM" id="SSF53720">
    <property type="entry name" value="ALDH-like"/>
    <property type="match status" value="1"/>
</dbReference>
<dbReference type="Pfam" id="PF00171">
    <property type="entry name" value="Aldedh"/>
    <property type="match status" value="1"/>
</dbReference>
<proteinExistence type="inferred from homology"/>
<organism evidence="5 6">
    <name type="scientific">Hydrogenophaga laconesensis</name>
    <dbReference type="NCBI Taxonomy" id="1805971"/>
    <lineage>
        <taxon>Bacteria</taxon>
        <taxon>Pseudomonadati</taxon>
        <taxon>Pseudomonadota</taxon>
        <taxon>Betaproteobacteria</taxon>
        <taxon>Burkholderiales</taxon>
        <taxon>Comamonadaceae</taxon>
        <taxon>Hydrogenophaga</taxon>
    </lineage>
</organism>
<evidence type="ECO:0000256" key="3">
    <source>
        <dbReference type="ARBA" id="ARBA00023002"/>
    </source>
</evidence>
<dbReference type="InterPro" id="IPR016163">
    <property type="entry name" value="Ald_DH_C"/>
</dbReference>
<dbReference type="EMBL" id="JAVDWE010000018">
    <property type="protein sequence ID" value="MDR7096981.1"/>
    <property type="molecule type" value="Genomic_DNA"/>
</dbReference>
<dbReference type="Gene3D" id="3.40.309.10">
    <property type="entry name" value="Aldehyde Dehydrogenase, Chain A, domain 2"/>
    <property type="match status" value="1"/>
</dbReference>
<sequence>MTITSFNPATDAVLTEYDAHDAPAIEQKLERAASAQREWARTPVAERMALLRRVAQALREQKAGLAPLATLEMGKPLAEAVGEVEKCAWNFDVYADAAPGMLQDQVVPSSATDSRMVYDPLGIVLAVMPWNYPFWQVMRAAAPVLAGGNGMVLKHASNVPQCALALEAVFQKAGAPAGLFTTLLVGSGEVKRLIEDHRIAAVTFTGSTPAGRSIASQAGQALKKQVLELGGSDPFIVLADADVEAAATVAVKARFQNTGQSCIAAKRFIVEHAVADRFVDAFVAGARKLVVGDPMGDGVTQGAMAKRNLRDELHAQVEASVQQGAKLLLGGKPVAGPGAFYEPTVLDQVTPDMTAAREETFGPAAAILRVADAAEAVRVANGTPFGLGAALWTTDLDHARQLTRQIDAGAVFVNGMVASDPRLPFGGTKESGYGRELGVLGLHEFTNIKTVWTGPART</sequence>
<dbReference type="InterPro" id="IPR016162">
    <property type="entry name" value="Ald_DH_N"/>
</dbReference>
<dbReference type="InterPro" id="IPR016160">
    <property type="entry name" value="Ald_DH_CS_CYS"/>
</dbReference>
<dbReference type="PANTHER" id="PTHR43217">
    <property type="entry name" value="SUCCINATE SEMIALDEHYDE DEHYDROGENASE [NAD(P)+] SAD"/>
    <property type="match status" value="1"/>
</dbReference>
<dbReference type="GO" id="GO:0036243">
    <property type="term" value="F:succinate-semialdehyde dehydrogenase (NADP+) activity"/>
    <property type="evidence" value="ECO:0007669"/>
    <property type="project" value="UniProtKB-EC"/>
</dbReference>
<protein>
    <submittedName>
        <fullName evidence="5">Succinate-semialdehyde dehydrogenase/glutarate-semialdehyde dehydrogenase</fullName>
        <ecNumber evidence="5">1.2.1.16</ecNumber>
        <ecNumber evidence="5">1.2.1.20</ecNumber>
        <ecNumber evidence="5">1.2.1.79</ecNumber>
    </submittedName>
</protein>
<accession>A0ABU1VHM0</accession>
<keyword evidence="6" id="KW-1185">Reference proteome</keyword>
<dbReference type="CDD" id="cd07100">
    <property type="entry name" value="ALDH_SSADH1_GabD1"/>
    <property type="match status" value="1"/>
</dbReference>
<dbReference type="RefSeq" id="WP_204735274.1">
    <property type="nucleotide sequence ID" value="NZ_JAVDWE010000018.1"/>
</dbReference>
<comment type="similarity">
    <text evidence="1">Belongs to the aldehyde dehydrogenase family.</text>
</comment>
<gene>
    <name evidence="5" type="ORF">J2X09_004750</name>
</gene>
<dbReference type="GO" id="GO:0102810">
    <property type="term" value="F:glutarate-semialdehyde dehydrogenase (NADP+) activity"/>
    <property type="evidence" value="ECO:0007669"/>
    <property type="project" value="UniProtKB-EC"/>
</dbReference>
<reference evidence="5 6" key="1">
    <citation type="submission" date="2023-07" db="EMBL/GenBank/DDBJ databases">
        <title>Sorghum-associated microbial communities from plants grown in Nebraska, USA.</title>
        <authorList>
            <person name="Schachtman D."/>
        </authorList>
    </citation>
    <scope>NUCLEOTIDE SEQUENCE [LARGE SCALE GENOMIC DNA]</scope>
    <source>
        <strain evidence="5 6">BE240</strain>
    </source>
</reference>
<evidence type="ECO:0000256" key="1">
    <source>
        <dbReference type="ARBA" id="ARBA00009986"/>
    </source>
</evidence>
<dbReference type="Proteomes" id="UP001265550">
    <property type="component" value="Unassembled WGS sequence"/>
</dbReference>
<keyword evidence="2" id="KW-0521">NADP</keyword>
<keyword evidence="3 5" id="KW-0560">Oxidoreductase</keyword>
<dbReference type="EC" id="1.2.1.16" evidence="5"/>
<evidence type="ECO:0000313" key="6">
    <source>
        <dbReference type="Proteomes" id="UP001265550"/>
    </source>
</evidence>
<dbReference type="InterPro" id="IPR016161">
    <property type="entry name" value="Ald_DH/histidinol_DH"/>
</dbReference>
<comment type="caution">
    <text evidence="5">The sequence shown here is derived from an EMBL/GenBank/DDBJ whole genome shotgun (WGS) entry which is preliminary data.</text>
</comment>
<dbReference type="Gene3D" id="3.40.605.10">
    <property type="entry name" value="Aldehyde Dehydrogenase, Chain A, domain 1"/>
    <property type="match status" value="1"/>
</dbReference>